<feature type="transmembrane region" description="Helical" evidence="1">
    <location>
        <begin position="55"/>
        <end position="80"/>
    </location>
</feature>
<dbReference type="Proteomes" id="UP000609849">
    <property type="component" value="Unassembled WGS sequence"/>
</dbReference>
<evidence type="ECO:0000313" key="2">
    <source>
        <dbReference type="EMBL" id="MBC5996155.1"/>
    </source>
</evidence>
<keyword evidence="3" id="KW-1185">Reference proteome</keyword>
<accession>A0ABR7JMS1</accession>
<evidence type="ECO:0000256" key="1">
    <source>
        <dbReference type="SAM" id="Phobius"/>
    </source>
</evidence>
<proteinExistence type="predicted"/>
<keyword evidence="1" id="KW-0812">Transmembrane</keyword>
<keyword evidence="1" id="KW-1133">Transmembrane helix</keyword>
<organism evidence="2 3">
    <name type="scientific">Romboutsia faecis</name>
    <dbReference type="NCBI Taxonomy" id="2764597"/>
    <lineage>
        <taxon>Bacteria</taxon>
        <taxon>Bacillati</taxon>
        <taxon>Bacillota</taxon>
        <taxon>Clostridia</taxon>
        <taxon>Peptostreptococcales</taxon>
        <taxon>Peptostreptococcaceae</taxon>
        <taxon>Romboutsia</taxon>
    </lineage>
</organism>
<protein>
    <submittedName>
        <fullName evidence="2">Uncharacterized protein</fullName>
    </submittedName>
</protein>
<dbReference type="EMBL" id="JACRWE010000002">
    <property type="protein sequence ID" value="MBC5996155.1"/>
    <property type="molecule type" value="Genomic_DNA"/>
</dbReference>
<reference evidence="2 3" key="1">
    <citation type="submission" date="2020-08" db="EMBL/GenBank/DDBJ databases">
        <authorList>
            <person name="Liu C."/>
            <person name="Sun Q."/>
        </authorList>
    </citation>
    <scope>NUCLEOTIDE SEQUENCE [LARGE SCALE GENOMIC DNA]</scope>
    <source>
        <strain evidence="2 3">NSJ-18</strain>
    </source>
</reference>
<feature type="transmembrane region" description="Helical" evidence="1">
    <location>
        <begin position="12"/>
        <end position="35"/>
    </location>
</feature>
<comment type="caution">
    <text evidence="2">The sequence shown here is derived from an EMBL/GenBank/DDBJ whole genome shotgun (WGS) entry which is preliminary data.</text>
</comment>
<keyword evidence="1" id="KW-0472">Membrane</keyword>
<sequence>MKNSNKKSKNPVAIIMYVLSILLGVYTIFTMYNSYTYISSLVAQGLVISDELQSVISYCVGASVPYLFYAVSFWSIGYFINKINYISSEVKKYNSEDKKDNVIIADPSEDIREESIITDADDIQGYEEVIIENSNEDTKEEM</sequence>
<dbReference type="RefSeq" id="WP_153924263.1">
    <property type="nucleotide sequence ID" value="NZ_JACRWE010000002.1"/>
</dbReference>
<gene>
    <name evidence="2" type="ORF">H8923_05220</name>
</gene>
<name>A0ABR7JMS1_9FIRM</name>
<evidence type="ECO:0000313" key="3">
    <source>
        <dbReference type="Proteomes" id="UP000609849"/>
    </source>
</evidence>